<dbReference type="InterPro" id="IPR017937">
    <property type="entry name" value="Thioredoxin_CS"/>
</dbReference>
<dbReference type="RefSeq" id="WP_082200309.1">
    <property type="nucleotide sequence ID" value="NZ_CP020478.1"/>
</dbReference>
<accession>A0AAX2UKT1</accession>
<dbReference type="EMBL" id="VRMA01000063">
    <property type="protein sequence ID" value="TXK56255.1"/>
    <property type="molecule type" value="Genomic_DNA"/>
</dbReference>
<organism evidence="3 5">
    <name type="scientific">Campylobacter helveticus</name>
    <dbReference type="NCBI Taxonomy" id="28898"/>
    <lineage>
        <taxon>Bacteria</taxon>
        <taxon>Pseudomonadati</taxon>
        <taxon>Campylobacterota</taxon>
        <taxon>Epsilonproteobacteria</taxon>
        <taxon>Campylobacterales</taxon>
        <taxon>Campylobacteraceae</taxon>
        <taxon>Campylobacter</taxon>
    </lineage>
</organism>
<dbReference type="EMBL" id="VDBS01000011">
    <property type="protein sequence ID" value="TNB58890.1"/>
    <property type="molecule type" value="Genomic_DNA"/>
</dbReference>
<evidence type="ECO:0000313" key="4">
    <source>
        <dbReference type="EMBL" id="TXK56255.1"/>
    </source>
</evidence>
<reference evidence="4 6" key="2">
    <citation type="submission" date="2019-08" db="EMBL/GenBank/DDBJ databases">
        <title>Rapid identification of Enteric Bacteria from Whole Genome Sequences (WGS) using Average Nucleotide Identity (ANI).</title>
        <authorList>
            <person name="Lane C."/>
        </authorList>
    </citation>
    <scope>NUCLEOTIDE SEQUENCE [LARGE SCALE GENOMIC DNA]</scope>
    <source>
        <strain evidence="4 6">D4984</strain>
    </source>
</reference>
<evidence type="ECO:0000313" key="3">
    <source>
        <dbReference type="EMBL" id="TNB58890.1"/>
    </source>
</evidence>
<evidence type="ECO:0000256" key="1">
    <source>
        <dbReference type="ARBA" id="ARBA00023284"/>
    </source>
</evidence>
<dbReference type="AlphaFoldDB" id="A0AAX2UKT1"/>
<reference evidence="3 5" key="1">
    <citation type="submission" date="2019-05" db="EMBL/GenBank/DDBJ databases">
        <title>Draft genomes of eight strains of Campylobacter helveticus isolated from cats and a dog in New Zealand.</title>
        <authorList>
            <person name="Bojanic K."/>
            <person name="Midwinter A.C."/>
            <person name="Biggs P.J."/>
            <person name="Acke E."/>
            <person name="Cornelius A.J."/>
            <person name="Marshall J.C."/>
        </authorList>
    </citation>
    <scope>NUCLEOTIDE SEQUENCE [LARGE SCALE GENOMIC DNA]</scope>
    <source>
        <strain evidence="3 5">ACP123b</strain>
    </source>
</reference>
<name>A0AAX2UKT1_9BACT</name>
<dbReference type="Pfam" id="PF13098">
    <property type="entry name" value="Thioredoxin_2"/>
    <property type="match status" value="1"/>
</dbReference>
<dbReference type="SUPFAM" id="SSF52833">
    <property type="entry name" value="Thioredoxin-like"/>
    <property type="match status" value="1"/>
</dbReference>
<dbReference type="PROSITE" id="PS51257">
    <property type="entry name" value="PROKAR_LIPOPROTEIN"/>
    <property type="match status" value="1"/>
</dbReference>
<evidence type="ECO:0000313" key="6">
    <source>
        <dbReference type="Proteomes" id="UP000321317"/>
    </source>
</evidence>
<keyword evidence="6" id="KW-1185">Reference proteome</keyword>
<dbReference type="KEGG" id="chv:CHELV3228_1386"/>
<dbReference type="Gene3D" id="3.40.30.10">
    <property type="entry name" value="Glutaredoxin"/>
    <property type="match status" value="1"/>
</dbReference>
<dbReference type="PROSITE" id="PS51352">
    <property type="entry name" value="THIOREDOXIN_2"/>
    <property type="match status" value="1"/>
</dbReference>
<keyword evidence="1" id="KW-0676">Redox-active center</keyword>
<feature type="domain" description="Thioredoxin" evidence="2">
    <location>
        <begin position="27"/>
        <end position="173"/>
    </location>
</feature>
<dbReference type="InterPro" id="IPR012336">
    <property type="entry name" value="Thioredoxin-like_fold"/>
</dbReference>
<protein>
    <submittedName>
        <fullName evidence="3 4">Thioredoxin</fullName>
    </submittedName>
</protein>
<dbReference type="InterPro" id="IPR013766">
    <property type="entry name" value="Thioredoxin_domain"/>
</dbReference>
<dbReference type="Proteomes" id="UP000306813">
    <property type="component" value="Unassembled WGS sequence"/>
</dbReference>
<dbReference type="PROSITE" id="PS00194">
    <property type="entry name" value="THIOREDOXIN_1"/>
    <property type="match status" value="1"/>
</dbReference>
<dbReference type="Proteomes" id="UP000321317">
    <property type="component" value="Unassembled WGS sequence"/>
</dbReference>
<dbReference type="InterPro" id="IPR041737">
    <property type="entry name" value="SoxW"/>
</dbReference>
<evidence type="ECO:0000313" key="5">
    <source>
        <dbReference type="Proteomes" id="UP000306813"/>
    </source>
</evidence>
<proteinExistence type="predicted"/>
<comment type="caution">
    <text evidence="3">The sequence shown here is derived from an EMBL/GenBank/DDBJ whole genome shotgun (WGS) entry which is preliminary data.</text>
</comment>
<dbReference type="InterPro" id="IPR036249">
    <property type="entry name" value="Thioredoxin-like_sf"/>
</dbReference>
<gene>
    <name evidence="3" type="ORF">FDW42_00870</name>
    <name evidence="4" type="ORF">FVD16_07575</name>
</gene>
<dbReference type="GeneID" id="52037290"/>
<dbReference type="CDD" id="cd02951">
    <property type="entry name" value="SoxW"/>
    <property type="match status" value="1"/>
</dbReference>
<sequence>MFKKLTLGFVALLFCACNDEKIDEAILSKGTQTTEKHKQDANNLDLNSYKEIAEFFKDNQNIVFSNKPVLIIFSANNCTYCDKLKHEIQNDKEVQNILKNTYNSYYINTSYHKIHNYDDKKTSTEELAKEFNIDATPTLVFFTPNHKTLLIYPGFMSAKRLALTMEILKEKENHELNKDELFKKLFLAYKEKNV</sequence>
<evidence type="ECO:0000259" key="2">
    <source>
        <dbReference type="PROSITE" id="PS51352"/>
    </source>
</evidence>